<accession>A0A212J1I9</accession>
<sequence length="336" mass="37839">MSVVRQLSRFSFSPFFVLTACLFALALAGCTDNIWRGQVATVNGRPITLDQVAALRNSTHFDWTSPSMAEMDVMRKQYGDALTNLVAVELVKQHLDKKKLAVSREELLAEENHIRSDYPPGTFEEVLVNEAIDLDTWRFLLHNHLSVLRFLDKVLRPDIVITPEEVDAYLKAHPKEFVRPPWAYFFLVSGIKKEDVTACAKDLDADGDPVVVQERHPDATIRTVRLDTNRLDPVLGQVVARLRPGDLSPLFAMGGEFHQVLLLETLPERQAEPDEAYLQIEETLVAQKVQEAYNKWVQGRMQKATIKISEQLLPRLRGTVEPQDAAVPGPAPNDPS</sequence>
<dbReference type="EMBL" id="FLUQ01000001">
    <property type="protein sequence ID" value="SBV93353.1"/>
    <property type="molecule type" value="Genomic_DNA"/>
</dbReference>
<dbReference type="GO" id="GO:0003755">
    <property type="term" value="F:peptidyl-prolyl cis-trans isomerase activity"/>
    <property type="evidence" value="ECO:0007669"/>
    <property type="project" value="InterPro"/>
</dbReference>
<reference evidence="1" key="1">
    <citation type="submission" date="2016-04" db="EMBL/GenBank/DDBJ databases">
        <authorList>
            <person name="Evans L.H."/>
            <person name="Alamgir A."/>
            <person name="Owens N."/>
            <person name="Weber N.D."/>
            <person name="Virtaneva K."/>
            <person name="Barbian K."/>
            <person name="Babar A."/>
            <person name="Rosenke K."/>
        </authorList>
    </citation>
    <scope>NUCLEOTIDE SEQUENCE</scope>
    <source>
        <strain evidence="1">86</strain>
    </source>
</reference>
<protein>
    <submittedName>
        <fullName evidence="1">Putative SurA domain-containing protein</fullName>
    </submittedName>
</protein>
<dbReference type="InterPro" id="IPR050245">
    <property type="entry name" value="PrsA_foldase"/>
</dbReference>
<dbReference type="InterPro" id="IPR046357">
    <property type="entry name" value="PPIase_dom_sf"/>
</dbReference>
<evidence type="ECO:0000313" key="1">
    <source>
        <dbReference type="EMBL" id="SBV93353.1"/>
    </source>
</evidence>
<dbReference type="PANTHER" id="PTHR47245">
    <property type="entry name" value="PEPTIDYLPROLYL ISOMERASE"/>
    <property type="match status" value="1"/>
</dbReference>
<dbReference type="Gene3D" id="1.10.4030.10">
    <property type="entry name" value="Porin chaperone SurA, peptide-binding domain"/>
    <property type="match status" value="1"/>
</dbReference>
<dbReference type="AlphaFoldDB" id="A0A212J1I9"/>
<dbReference type="PANTHER" id="PTHR47245:SF2">
    <property type="entry name" value="PEPTIDYL-PROLYL CIS-TRANS ISOMERASE HP_0175-RELATED"/>
    <property type="match status" value="1"/>
</dbReference>
<dbReference type="InterPro" id="IPR027304">
    <property type="entry name" value="Trigger_fact/SurA_dom_sf"/>
</dbReference>
<dbReference type="Gene3D" id="3.10.50.40">
    <property type="match status" value="1"/>
</dbReference>
<dbReference type="PROSITE" id="PS51257">
    <property type="entry name" value="PROKAR_LIPOPROTEIN"/>
    <property type="match status" value="1"/>
</dbReference>
<name>A0A212J1I9_9DELT</name>
<gene>
    <name evidence="1" type="ORF">KL86DPRO_10518</name>
</gene>
<organism evidence="1">
    <name type="scientific">uncultured delta proteobacterium</name>
    <dbReference type="NCBI Taxonomy" id="34034"/>
    <lineage>
        <taxon>Bacteria</taxon>
        <taxon>Deltaproteobacteria</taxon>
        <taxon>environmental samples</taxon>
    </lineage>
</organism>
<proteinExistence type="predicted"/>
<dbReference type="SUPFAM" id="SSF109998">
    <property type="entry name" value="Triger factor/SurA peptide-binding domain-like"/>
    <property type="match status" value="1"/>
</dbReference>